<dbReference type="Pfam" id="PF20979">
    <property type="entry name" value="Arginosuc_syn_C"/>
    <property type="match status" value="1"/>
</dbReference>
<dbReference type="AlphaFoldDB" id="A0AA96VJ01"/>
<dbReference type="InterPro" id="IPR024074">
    <property type="entry name" value="AS_cat/multimer_dom_body"/>
</dbReference>
<dbReference type="InterPro" id="IPR048267">
    <property type="entry name" value="Arginosuc_syn_N"/>
</dbReference>
<dbReference type="NCBIfam" id="NF010392">
    <property type="entry name" value="PRK13820.1"/>
    <property type="match status" value="1"/>
</dbReference>
<dbReference type="Proteomes" id="UP001304970">
    <property type="component" value="Chromosome"/>
</dbReference>
<gene>
    <name evidence="10 13" type="primary">argG</name>
    <name evidence="13" type="ORF">MsAm2_11250</name>
</gene>
<evidence type="ECO:0000256" key="7">
    <source>
        <dbReference type="ARBA" id="ARBA00022605"/>
    </source>
</evidence>
<dbReference type="FunFam" id="3.40.50.620:FF:000019">
    <property type="entry name" value="Argininosuccinate synthase"/>
    <property type="match status" value="1"/>
</dbReference>
<evidence type="ECO:0000259" key="11">
    <source>
        <dbReference type="Pfam" id="PF00764"/>
    </source>
</evidence>
<evidence type="ECO:0000256" key="9">
    <source>
        <dbReference type="ARBA" id="ARBA00022840"/>
    </source>
</evidence>
<feature type="binding site" evidence="10">
    <location>
        <position position="122"/>
    </location>
    <ligand>
        <name>L-aspartate</name>
        <dbReference type="ChEBI" id="CHEBI:29991"/>
    </ligand>
</feature>
<dbReference type="InterPro" id="IPR018223">
    <property type="entry name" value="Arginosuc_synth_CS"/>
</dbReference>
<feature type="binding site" evidence="10">
    <location>
        <position position="185"/>
    </location>
    <ligand>
        <name>L-citrulline</name>
        <dbReference type="ChEBI" id="CHEBI:57743"/>
    </ligand>
</feature>
<feature type="binding site" evidence="10">
    <location>
        <position position="261"/>
    </location>
    <ligand>
        <name>L-citrulline</name>
        <dbReference type="ChEBI" id="CHEBI:57743"/>
    </ligand>
</feature>
<dbReference type="GO" id="GO:0005524">
    <property type="term" value="F:ATP binding"/>
    <property type="evidence" value="ECO:0007669"/>
    <property type="project" value="UniProtKB-UniRule"/>
</dbReference>
<feature type="binding site" evidence="10">
    <location>
        <position position="90"/>
    </location>
    <ligand>
        <name>L-citrulline</name>
        <dbReference type="ChEBI" id="CHEBI:57743"/>
    </ligand>
</feature>
<feature type="binding site" evidence="10">
    <location>
        <position position="126"/>
    </location>
    <ligand>
        <name>L-citrulline</name>
        <dbReference type="ChEBI" id="CHEBI:57743"/>
    </ligand>
</feature>
<sequence length="399" mass="44871">MGEIMAKKAILSYSGGLDTSVCIPILKEKYGFDNVVTVSVDVGQPEAEVKMAEEKAKKISDKHYTIDAKEEFVQNYIFPLIKANGDYEGYVMGTSIARPLIAKKVAEIAEKENVAAFAHGCTGKGNDQLRFETIFRATGLEVIAPMREMNLTREWEIEYAKDHGIPVTATKDKPWSVDENLWSRSIEGGRLEDPNFIPPEEIYEWTVSPEKAPDTPTLLEIGFENGVPVSLNGKKMKGLDLIRELNKIGGKNGVGRSDLVEDRVLGLKARENYEHPAATILIQSHKDLEQLVLSRMELKFKAMVDAQWSELAYQGLVNEPLYEDLNAFIDKTQERVTGTVQVKLYKGNMIVVARKSPFALYSEDLVSFNSQTINQKDAEGYCKYHGFQARMYQSLKKQK</sequence>
<dbReference type="GO" id="GO:0004055">
    <property type="term" value="F:argininosuccinate synthase activity"/>
    <property type="evidence" value="ECO:0007669"/>
    <property type="project" value="UniProtKB-UniRule"/>
</dbReference>
<evidence type="ECO:0000256" key="2">
    <source>
        <dbReference type="ARBA" id="ARBA00011881"/>
    </source>
</evidence>
<keyword evidence="8 10" id="KW-0547">Nucleotide-binding</keyword>
<feature type="binding site" evidence="10">
    <location>
        <begin position="12"/>
        <end position="20"/>
    </location>
    <ligand>
        <name>ATP</name>
        <dbReference type="ChEBI" id="CHEBI:30616"/>
    </ligand>
</feature>
<evidence type="ECO:0000256" key="6">
    <source>
        <dbReference type="ARBA" id="ARBA00022598"/>
    </source>
</evidence>
<dbReference type="NCBIfam" id="TIGR00032">
    <property type="entry name" value="argG"/>
    <property type="match status" value="1"/>
</dbReference>
<dbReference type="InterPro" id="IPR001518">
    <property type="entry name" value="Arginosuc_synth"/>
</dbReference>
<dbReference type="PROSITE" id="PS00564">
    <property type="entry name" value="ARGININOSUCCIN_SYN_1"/>
    <property type="match status" value="1"/>
</dbReference>
<feature type="binding site" evidence="10">
    <location>
        <position position="130"/>
    </location>
    <ligand>
        <name>L-citrulline</name>
        <dbReference type="ChEBI" id="CHEBI:57743"/>
    </ligand>
</feature>
<dbReference type="HAMAP" id="MF_00005">
    <property type="entry name" value="Arg_succ_synth_type1"/>
    <property type="match status" value="1"/>
</dbReference>
<evidence type="ECO:0000256" key="3">
    <source>
        <dbReference type="ARBA" id="ARBA00012286"/>
    </source>
</evidence>
<comment type="subcellular location">
    <subcellularLocation>
        <location evidence="10">Cytoplasm</location>
    </subcellularLocation>
</comment>
<feature type="domain" description="Arginosuccinate synthase C-terminal" evidence="12">
    <location>
        <begin position="175"/>
        <end position="392"/>
    </location>
</feature>
<dbReference type="SUPFAM" id="SSF69864">
    <property type="entry name" value="Argininosuccinate synthetase, C-terminal domain"/>
    <property type="match status" value="1"/>
</dbReference>
<keyword evidence="5 10" id="KW-0055">Arginine biosynthesis</keyword>
<comment type="similarity">
    <text evidence="10">Belongs to the argininosuccinate synthase family. Type 1 subfamily.</text>
</comment>
<evidence type="ECO:0000256" key="1">
    <source>
        <dbReference type="ARBA" id="ARBA00004967"/>
    </source>
</evidence>
<feature type="domain" description="Arginosuccinate synthase-like N-terminal" evidence="11">
    <location>
        <begin position="8"/>
        <end position="166"/>
    </location>
</feature>
<evidence type="ECO:0000256" key="8">
    <source>
        <dbReference type="ARBA" id="ARBA00022741"/>
    </source>
</evidence>
<keyword evidence="9 10" id="KW-0067">ATP-binding</keyword>
<dbReference type="CDD" id="cd01999">
    <property type="entry name" value="ASS"/>
    <property type="match status" value="1"/>
</dbReference>
<dbReference type="InterPro" id="IPR023434">
    <property type="entry name" value="Arginosuc_synth_type_1_subfam"/>
</dbReference>
<protein>
    <recommendedName>
        <fullName evidence="3 10">Argininosuccinate synthase</fullName>
        <ecNumber evidence="3 10">6.3.4.5</ecNumber>
    </recommendedName>
    <alternativeName>
        <fullName evidence="10">Citrulline--aspartate ligase</fullName>
    </alternativeName>
</protein>
<feature type="binding site" evidence="10">
    <location>
        <position position="127"/>
    </location>
    <ligand>
        <name>L-aspartate</name>
        <dbReference type="ChEBI" id="CHEBI:29991"/>
    </ligand>
</feature>
<evidence type="ECO:0000313" key="13">
    <source>
        <dbReference type="EMBL" id="WNY27332.1"/>
    </source>
</evidence>
<reference evidence="13 14" key="1">
    <citation type="submission" date="2023-07" db="EMBL/GenBank/DDBJ databases">
        <title>Closed genome sequence of Methanosarcinaceae archaeon Am2.</title>
        <authorList>
            <person name="Poehlein A."/>
            <person name="Protasov E."/>
            <person name="Platt K."/>
            <person name="Reeh H."/>
            <person name="Daniel R."/>
            <person name="Brune A."/>
        </authorList>
    </citation>
    <scope>NUCLEOTIDE SEQUENCE [LARGE SCALE GENOMIC DNA]</scope>
    <source>
        <strain evidence="13 14">Am2</strain>
    </source>
</reference>
<feature type="binding site" evidence="10">
    <location>
        <position position="126"/>
    </location>
    <ligand>
        <name>L-aspartate</name>
        <dbReference type="ChEBI" id="CHEBI:29991"/>
    </ligand>
</feature>
<evidence type="ECO:0000256" key="5">
    <source>
        <dbReference type="ARBA" id="ARBA00022571"/>
    </source>
</evidence>
<evidence type="ECO:0000313" key="14">
    <source>
        <dbReference type="Proteomes" id="UP001304970"/>
    </source>
</evidence>
<feature type="binding site" evidence="10">
    <location>
        <position position="95"/>
    </location>
    <ligand>
        <name>L-citrulline</name>
        <dbReference type="ChEBI" id="CHEBI:57743"/>
    </ligand>
</feature>
<dbReference type="GO" id="GO:0000050">
    <property type="term" value="P:urea cycle"/>
    <property type="evidence" value="ECO:0007669"/>
    <property type="project" value="TreeGrafter"/>
</dbReference>
<dbReference type="GO" id="GO:0005737">
    <property type="term" value="C:cytoplasm"/>
    <property type="evidence" value="ECO:0007669"/>
    <property type="project" value="UniProtKB-SubCell"/>
</dbReference>
<dbReference type="EC" id="6.3.4.5" evidence="3 10"/>
<dbReference type="SUPFAM" id="SSF52402">
    <property type="entry name" value="Adenine nucleotide alpha hydrolases-like"/>
    <property type="match status" value="1"/>
</dbReference>
<dbReference type="Gene3D" id="3.40.50.620">
    <property type="entry name" value="HUPs"/>
    <property type="match status" value="1"/>
</dbReference>
<name>A0AA96VJ01_9EURY</name>
<organism evidence="13 14">
    <name type="scientific">Methanolapillus ohkumae</name>
    <dbReference type="NCBI Taxonomy" id="3028298"/>
    <lineage>
        <taxon>Archaea</taxon>
        <taxon>Methanobacteriati</taxon>
        <taxon>Methanobacteriota</taxon>
        <taxon>Stenosarchaea group</taxon>
        <taxon>Methanomicrobia</taxon>
        <taxon>Methanosarcinales</taxon>
        <taxon>Methanosarcinaceae</taxon>
        <taxon>Methanolapillus</taxon>
    </lineage>
</organism>
<comment type="caution">
    <text evidence="10">Lacks conserved residue(s) required for the propagation of feature annotation.</text>
</comment>
<evidence type="ECO:0000256" key="10">
    <source>
        <dbReference type="HAMAP-Rule" id="MF_00005"/>
    </source>
</evidence>
<dbReference type="GO" id="GO:0000053">
    <property type="term" value="P:argininosuccinate metabolic process"/>
    <property type="evidence" value="ECO:0007669"/>
    <property type="project" value="TreeGrafter"/>
</dbReference>
<dbReference type="InterPro" id="IPR014729">
    <property type="entry name" value="Rossmann-like_a/b/a_fold"/>
</dbReference>
<dbReference type="FunFam" id="3.90.1260.10:FF:000007">
    <property type="entry name" value="Argininosuccinate synthase"/>
    <property type="match status" value="1"/>
</dbReference>
<dbReference type="PROSITE" id="PS00565">
    <property type="entry name" value="ARGININOSUCCIN_SYN_2"/>
    <property type="match status" value="1"/>
</dbReference>
<dbReference type="EMBL" id="CP131061">
    <property type="protein sequence ID" value="WNY27332.1"/>
    <property type="molecule type" value="Genomic_DNA"/>
</dbReference>
<dbReference type="PANTHER" id="PTHR11587">
    <property type="entry name" value="ARGININOSUCCINATE SYNTHASE"/>
    <property type="match status" value="1"/>
</dbReference>
<feature type="binding site" evidence="10">
    <location>
        <position position="273"/>
    </location>
    <ligand>
        <name>L-citrulline</name>
        <dbReference type="ChEBI" id="CHEBI:57743"/>
    </ligand>
</feature>
<keyword evidence="7 10" id="KW-0028">Amino-acid biosynthesis</keyword>
<evidence type="ECO:0000259" key="12">
    <source>
        <dbReference type="Pfam" id="PF20979"/>
    </source>
</evidence>
<dbReference type="PANTHER" id="PTHR11587:SF2">
    <property type="entry name" value="ARGININOSUCCINATE SYNTHASE"/>
    <property type="match status" value="1"/>
</dbReference>
<dbReference type="Gene3D" id="3.90.1260.10">
    <property type="entry name" value="Argininosuccinate synthetase, chain A, domain 2"/>
    <property type="match status" value="1"/>
</dbReference>
<dbReference type="Pfam" id="PF00764">
    <property type="entry name" value="Arginosuc_synth"/>
    <property type="match status" value="1"/>
</dbReference>
<proteinExistence type="inferred from homology"/>
<comment type="catalytic activity">
    <reaction evidence="10">
        <text>L-citrulline + L-aspartate + ATP = 2-(N(omega)-L-arginino)succinate + AMP + diphosphate + H(+)</text>
        <dbReference type="Rhea" id="RHEA:10932"/>
        <dbReference type="ChEBI" id="CHEBI:15378"/>
        <dbReference type="ChEBI" id="CHEBI:29991"/>
        <dbReference type="ChEBI" id="CHEBI:30616"/>
        <dbReference type="ChEBI" id="CHEBI:33019"/>
        <dbReference type="ChEBI" id="CHEBI:57472"/>
        <dbReference type="ChEBI" id="CHEBI:57743"/>
        <dbReference type="ChEBI" id="CHEBI:456215"/>
        <dbReference type="EC" id="6.3.4.5"/>
    </reaction>
</comment>
<dbReference type="InterPro" id="IPR048268">
    <property type="entry name" value="Arginosuc_syn_C"/>
</dbReference>
<evidence type="ECO:0000256" key="4">
    <source>
        <dbReference type="ARBA" id="ARBA00022490"/>
    </source>
</evidence>
<keyword evidence="4 10" id="KW-0963">Cytoplasm</keyword>
<comment type="pathway">
    <text evidence="1 10">Amino-acid biosynthesis; L-arginine biosynthesis; L-arginine from L-ornithine and carbamoyl phosphate: step 2/3.</text>
</comment>
<feature type="binding site" evidence="10">
    <location>
        <position position="176"/>
    </location>
    <ligand>
        <name>L-citrulline</name>
        <dbReference type="ChEBI" id="CHEBI:57743"/>
    </ligand>
</feature>
<keyword evidence="6 10" id="KW-0436">Ligase</keyword>
<dbReference type="NCBIfam" id="NF001770">
    <property type="entry name" value="PRK00509.1"/>
    <property type="match status" value="1"/>
</dbReference>
<accession>A0AA96VJ01</accession>
<dbReference type="GO" id="GO:0006526">
    <property type="term" value="P:L-arginine biosynthetic process"/>
    <property type="evidence" value="ECO:0007669"/>
    <property type="project" value="UniProtKB-UniRule"/>
</dbReference>
<comment type="subunit">
    <text evidence="2 10">Homotetramer.</text>
</comment>
<keyword evidence="14" id="KW-1185">Reference proteome</keyword>
<feature type="binding site" evidence="10">
    <location>
        <position position="120"/>
    </location>
    <ligand>
        <name>ATP</name>
        <dbReference type="ChEBI" id="CHEBI:30616"/>
    </ligand>
</feature>